<dbReference type="Pfam" id="PF00015">
    <property type="entry name" value="MCPsignal"/>
    <property type="match status" value="1"/>
</dbReference>
<dbReference type="SMART" id="SM00283">
    <property type="entry name" value="MA"/>
    <property type="match status" value="1"/>
</dbReference>
<dbReference type="Proteomes" id="UP000000814">
    <property type="component" value="Chromosome"/>
</dbReference>
<feature type="domain" description="HAMP" evidence="6">
    <location>
        <begin position="210"/>
        <end position="263"/>
    </location>
</feature>
<evidence type="ECO:0000259" key="6">
    <source>
        <dbReference type="PROSITE" id="PS50885"/>
    </source>
</evidence>
<evidence type="ECO:0000256" key="4">
    <source>
        <dbReference type="SAM" id="Phobius"/>
    </source>
</evidence>
<dbReference type="InterPro" id="IPR004089">
    <property type="entry name" value="MCPsignal_dom"/>
</dbReference>
<dbReference type="SUPFAM" id="SSF58104">
    <property type="entry name" value="Methyl-accepting chemotaxis protein (MCP) signaling domain"/>
    <property type="match status" value="1"/>
</dbReference>
<dbReference type="Gene3D" id="1.10.287.950">
    <property type="entry name" value="Methyl-accepting chemotaxis protein"/>
    <property type="match status" value="1"/>
</dbReference>
<dbReference type="Gene3D" id="6.10.340.10">
    <property type="match status" value="1"/>
</dbReference>
<dbReference type="HOGENOM" id="CLU_000445_107_27_9"/>
<organism evidence="7 8">
    <name type="scientific">Clostridium acetobutylicum (strain ATCC 824 / DSM 792 / JCM 1419 / IAM 19013 / LMG 5710 / NBRC 13948 / NRRL B-527 / VKM B-1787 / 2291 / W)</name>
    <dbReference type="NCBI Taxonomy" id="272562"/>
    <lineage>
        <taxon>Bacteria</taxon>
        <taxon>Bacillati</taxon>
        <taxon>Bacillota</taxon>
        <taxon>Clostridia</taxon>
        <taxon>Eubacteriales</taxon>
        <taxon>Clostridiaceae</taxon>
        <taxon>Clostridium</taxon>
    </lineage>
</organism>
<evidence type="ECO:0000313" key="8">
    <source>
        <dbReference type="Proteomes" id="UP000000814"/>
    </source>
</evidence>
<dbReference type="GeneID" id="44997857"/>
<dbReference type="CDD" id="cd06225">
    <property type="entry name" value="HAMP"/>
    <property type="match status" value="1"/>
</dbReference>
<keyword evidence="8" id="KW-1185">Reference proteome</keyword>
<dbReference type="GO" id="GO:0004888">
    <property type="term" value="F:transmembrane signaling receptor activity"/>
    <property type="evidence" value="ECO:0007669"/>
    <property type="project" value="InterPro"/>
</dbReference>
<proteinExistence type="inferred from homology"/>
<dbReference type="PANTHER" id="PTHR32089">
    <property type="entry name" value="METHYL-ACCEPTING CHEMOTAXIS PROTEIN MCPB"/>
    <property type="match status" value="1"/>
</dbReference>
<feature type="transmembrane region" description="Helical" evidence="4">
    <location>
        <begin position="20"/>
        <end position="41"/>
    </location>
</feature>
<dbReference type="STRING" id="272562.CA_C1352"/>
<keyword evidence="4" id="KW-1133">Transmembrane helix</keyword>
<reference evidence="7 8" key="1">
    <citation type="journal article" date="2001" name="J. Bacteriol.">
        <title>Genome sequence and comparative analysis of the solvent-producing bacterium Clostridium acetobutylicum.</title>
        <authorList>
            <person name="Nolling J."/>
            <person name="Breton G."/>
            <person name="Omelchenko M.V."/>
            <person name="Makarova K.S."/>
            <person name="Zeng Q."/>
            <person name="Gibson R."/>
            <person name="Lee H.M."/>
            <person name="Dubois J."/>
            <person name="Qiu D."/>
            <person name="Hitti J."/>
            <person name="Wolf Y.I."/>
            <person name="Tatusov R.L."/>
            <person name="Sabathe F."/>
            <person name="Doucette-Stamm L."/>
            <person name="Soucaille P."/>
            <person name="Daly M.J."/>
            <person name="Bennett G.N."/>
            <person name="Koonin E.V."/>
            <person name="Smith D.R."/>
        </authorList>
    </citation>
    <scope>NUCLEOTIDE SEQUENCE [LARGE SCALE GENOMIC DNA]</scope>
    <source>
        <strain evidence="8">ATCC 824 / DSM 792 / JCM 1419 / LMG 5710 / VKM B-1787</strain>
    </source>
</reference>
<dbReference type="PROSITE" id="PS50111">
    <property type="entry name" value="CHEMOTAXIS_TRANSDUC_2"/>
    <property type="match status" value="1"/>
</dbReference>
<accession>Q97JD4</accession>
<feature type="domain" description="Methyl-accepting transducer" evidence="5">
    <location>
        <begin position="282"/>
        <end position="553"/>
    </location>
</feature>
<evidence type="ECO:0000256" key="2">
    <source>
        <dbReference type="ARBA" id="ARBA00029447"/>
    </source>
</evidence>
<evidence type="ECO:0000313" key="7">
    <source>
        <dbReference type="EMBL" id="AAK79320.1"/>
    </source>
</evidence>
<dbReference type="GO" id="GO:0016020">
    <property type="term" value="C:membrane"/>
    <property type="evidence" value="ECO:0007669"/>
    <property type="project" value="InterPro"/>
</dbReference>
<dbReference type="PIR" id="E97066">
    <property type="entry name" value="E97066"/>
</dbReference>
<dbReference type="AlphaFoldDB" id="Q97JD4"/>
<dbReference type="EMBL" id="AE001437">
    <property type="protein sequence ID" value="AAK79320.1"/>
    <property type="molecule type" value="Genomic_DNA"/>
</dbReference>
<comment type="similarity">
    <text evidence="2">Belongs to the methyl-accepting chemotaxis (MCP) protein family.</text>
</comment>
<dbReference type="InterPro" id="IPR003660">
    <property type="entry name" value="HAMP_dom"/>
</dbReference>
<keyword evidence="4" id="KW-0472">Membrane</keyword>
<dbReference type="KEGG" id="cac:CA_C1352"/>
<feature type="transmembrane region" description="Helical" evidence="4">
    <location>
        <begin position="183"/>
        <end position="209"/>
    </location>
</feature>
<keyword evidence="1 3" id="KW-0807">Transducer</keyword>
<dbReference type="PATRIC" id="fig|272562.8.peg.1556"/>
<evidence type="ECO:0000259" key="5">
    <source>
        <dbReference type="PROSITE" id="PS50111"/>
    </source>
</evidence>
<dbReference type="Pfam" id="PF00672">
    <property type="entry name" value="HAMP"/>
    <property type="match status" value="1"/>
</dbReference>
<sequence length="568" mass="62258">MNRANTDSNKARRSLRVKLITILVGIIIPMTFLSIGTFAIMKSLMNRLDTMIEVTVKSNEIFALADNSISEVNKVVLNKDEKSKKAAYSNLDKIKSNIKFIKDNTTSLNSMKSVDVMERIMSTYEENLNNLINSNKSGDTEQAMKNFKIITQTLSSSNDSIQNLVTNQLTDQKTEKIALLKTASFMGILIIILIISISILSFAVATILINNIVNIIKKLVTYATSIAENNLALADIHINSSDELGVLAESFNKMSRNLRSLINKINTESSNVTDAAYNLQTNTEQSSKALEQIAVSVQGVSEGALTQADQAEKTVSVITDLFEANKRISDNAHKVLNTSDAATNAAVLGNEKLKKVIEQIKVIENKVIPVQNTAELLNKRSNEIKKVVDAITEIASQTNLLALNSAIEAARAGENGKGFAVVAEEVKKLAEDSQNATVEITSMLQDIQQKSNELYESMSTSVQEIKESTTVAEAAREAFSEILNTSSNVDKQMQEITLEIEGIVKEISTVEKMSIDIERIAKSSSESSHDVAAAVEEQTASVEEIFSTTTVLSQMSNELKNLINKFKI</sequence>
<dbReference type="InterPro" id="IPR004090">
    <property type="entry name" value="Chemotax_Me-accpt_rcpt"/>
</dbReference>
<dbReference type="OrthoDB" id="1706317at2"/>
<dbReference type="PROSITE" id="PS50885">
    <property type="entry name" value="HAMP"/>
    <property type="match status" value="1"/>
</dbReference>
<evidence type="ECO:0000256" key="1">
    <source>
        <dbReference type="ARBA" id="ARBA00023224"/>
    </source>
</evidence>
<dbReference type="GO" id="GO:0006935">
    <property type="term" value="P:chemotaxis"/>
    <property type="evidence" value="ECO:0007669"/>
    <property type="project" value="InterPro"/>
</dbReference>
<dbReference type="eggNOG" id="COG0840">
    <property type="taxonomic scope" value="Bacteria"/>
</dbReference>
<dbReference type="RefSeq" id="WP_010964661.1">
    <property type="nucleotide sequence ID" value="NC_003030.1"/>
</dbReference>
<dbReference type="PANTHER" id="PTHR32089:SF112">
    <property type="entry name" value="LYSOZYME-LIKE PROTEIN-RELATED"/>
    <property type="match status" value="1"/>
</dbReference>
<dbReference type="PRINTS" id="PR00260">
    <property type="entry name" value="CHEMTRNSDUCR"/>
</dbReference>
<keyword evidence="4" id="KW-0812">Transmembrane</keyword>
<protein>
    <submittedName>
        <fullName evidence="7">Membrane associated chemotaxis sensory transducer protein (MSP domain and HAMP domain)</fullName>
    </submittedName>
</protein>
<evidence type="ECO:0000256" key="3">
    <source>
        <dbReference type="PROSITE-ProRule" id="PRU00284"/>
    </source>
</evidence>
<gene>
    <name evidence="7" type="ordered locus">CA_C1352</name>
</gene>
<name>Q97JD4_CLOAB</name>
<dbReference type="SMART" id="SM00304">
    <property type="entry name" value="HAMP"/>
    <property type="match status" value="1"/>
</dbReference>
<dbReference type="GO" id="GO:0007165">
    <property type="term" value="P:signal transduction"/>
    <property type="evidence" value="ECO:0007669"/>
    <property type="project" value="UniProtKB-KW"/>
</dbReference>